<evidence type="ECO:0008006" key="4">
    <source>
        <dbReference type="Google" id="ProtNLM"/>
    </source>
</evidence>
<proteinExistence type="predicted"/>
<sequence>MKKKGLPYKNKSGFKVPDGYFEDFEARMMSRVTGDKQHFGDNPFKVPSDYFEQLSDRVFEKLETPPKEGKIISLFNRKTWSYVASVAAVVAILFSAVLFNNNTELGFEDLNITAVENYLLETLDTDNPNETNYAPYEITASANPNIDKEALLEYLNENIEEPALLLNED</sequence>
<evidence type="ECO:0000256" key="1">
    <source>
        <dbReference type="SAM" id="Phobius"/>
    </source>
</evidence>
<keyword evidence="1" id="KW-0812">Transmembrane</keyword>
<organism evidence="2 3">
    <name type="scientific">Salinimicrobium tongyeongense</name>
    <dbReference type="NCBI Taxonomy" id="2809707"/>
    <lineage>
        <taxon>Bacteria</taxon>
        <taxon>Pseudomonadati</taxon>
        <taxon>Bacteroidota</taxon>
        <taxon>Flavobacteriia</taxon>
        <taxon>Flavobacteriales</taxon>
        <taxon>Flavobacteriaceae</taxon>
        <taxon>Salinimicrobium</taxon>
    </lineage>
</organism>
<keyword evidence="1" id="KW-1133">Transmembrane helix</keyword>
<keyword evidence="1" id="KW-0472">Membrane</keyword>
<reference evidence="2" key="1">
    <citation type="submission" date="2021-02" db="EMBL/GenBank/DDBJ databases">
        <title>Salinimicrobium sp. nov. isolated from seawater in Tongyeong, Republic of Korea.</title>
        <authorList>
            <person name="Lee S.-J."/>
        </authorList>
    </citation>
    <scope>NUCLEOTIDE SEQUENCE</scope>
    <source>
        <strain evidence="2">HN-2-9-2</strain>
    </source>
</reference>
<protein>
    <recommendedName>
        <fullName evidence="4">Anti sigma-E protein RseA N-terminal domain-containing protein</fullName>
    </recommendedName>
</protein>
<dbReference type="Proteomes" id="UP001163981">
    <property type="component" value="Chromosome"/>
</dbReference>
<evidence type="ECO:0000313" key="3">
    <source>
        <dbReference type="Proteomes" id="UP001163981"/>
    </source>
</evidence>
<dbReference type="EMBL" id="CP069620">
    <property type="protein sequence ID" value="UZH54524.1"/>
    <property type="molecule type" value="Genomic_DNA"/>
</dbReference>
<keyword evidence="3" id="KW-1185">Reference proteome</keyword>
<gene>
    <name evidence="2" type="ORF">JRG66_11115</name>
</gene>
<evidence type="ECO:0000313" key="2">
    <source>
        <dbReference type="EMBL" id="UZH54524.1"/>
    </source>
</evidence>
<dbReference type="RefSeq" id="WP_265162851.1">
    <property type="nucleotide sequence ID" value="NZ_CP069620.1"/>
</dbReference>
<accession>A0ABY6NNQ2</accession>
<name>A0ABY6NNQ2_9FLAO</name>
<feature type="transmembrane region" description="Helical" evidence="1">
    <location>
        <begin position="80"/>
        <end position="99"/>
    </location>
</feature>